<feature type="domain" description="RING-type" evidence="18">
    <location>
        <begin position="1814"/>
        <end position="1861"/>
    </location>
</feature>
<comment type="similarity">
    <text evidence="4 16">Belongs to the LTN1 family.</text>
</comment>
<comment type="function">
    <text evidence="14">E3 ubiquitin-protein ligase component of the ribosome quality control complex (RQC), a ribosome-associated complex that mediates ubiquitination and extraction of incompletely synthesized nascent chains for proteasomal degradation. Mediates ubiquitination of proteins derived from mRNAs lacking stop codons (non-stop proteins) and other translation arrest products induced by poly-lysine sequences and tandem rare codons. Ubiquitination leads to CDC48 recruitment for extraction and degradation of the incomplete translation product. May indirectly play a role in chromatin function and transcription.</text>
</comment>
<gene>
    <name evidence="19" type="ORF">KVV02_007656</name>
</gene>
<dbReference type="GO" id="GO:0061630">
    <property type="term" value="F:ubiquitin protein ligase activity"/>
    <property type="evidence" value="ECO:0007669"/>
    <property type="project" value="UniProtKB-UniRule"/>
</dbReference>
<keyword evidence="9 16" id="KW-0479">Metal-binding</keyword>
<keyword evidence="7" id="KW-0963">Cytoplasm</keyword>
<evidence type="ECO:0000256" key="11">
    <source>
        <dbReference type="ARBA" id="ARBA00022771"/>
    </source>
</evidence>
<dbReference type="GO" id="GO:1990116">
    <property type="term" value="P:ribosome-associated ubiquitin-dependent protein catabolic process"/>
    <property type="evidence" value="ECO:0007669"/>
    <property type="project" value="UniProtKB-UniRule"/>
</dbReference>
<comment type="function">
    <text evidence="16">E3 ubiquitin-protein ligase. Component of the ribosome quality control complex (RQC), a ribosome-associated complex that mediates ubiquitination and extraction of incompletely synthesized nascent chains for proteasomal degradation.</text>
</comment>
<comment type="subcellular location">
    <subcellularLocation>
        <location evidence="2">Cytoplasm</location>
        <location evidence="2">Cytosol</location>
    </subcellularLocation>
</comment>
<evidence type="ECO:0000313" key="20">
    <source>
        <dbReference type="Proteomes" id="UP000717515"/>
    </source>
</evidence>
<evidence type="ECO:0000256" key="17">
    <source>
        <dbReference type="SAM" id="MobiDB-lite"/>
    </source>
</evidence>
<dbReference type="EMBL" id="JAIFTL010000018">
    <property type="protein sequence ID" value="KAG9326507.1"/>
    <property type="molecule type" value="Genomic_DNA"/>
</dbReference>
<dbReference type="InterPro" id="IPR054476">
    <property type="entry name" value="Ltn1_N"/>
</dbReference>
<dbReference type="SUPFAM" id="SSF48371">
    <property type="entry name" value="ARM repeat"/>
    <property type="match status" value="1"/>
</dbReference>
<dbReference type="SMART" id="SM00744">
    <property type="entry name" value="RINGv"/>
    <property type="match status" value="1"/>
</dbReference>
<keyword evidence="8 16" id="KW-0808">Transferase</keyword>
<dbReference type="InterPro" id="IPR016024">
    <property type="entry name" value="ARM-type_fold"/>
</dbReference>
<keyword evidence="11 15" id="KW-0863">Zinc-finger</keyword>
<evidence type="ECO:0000256" key="10">
    <source>
        <dbReference type="ARBA" id="ARBA00022737"/>
    </source>
</evidence>
<dbReference type="GO" id="GO:0008270">
    <property type="term" value="F:zinc ion binding"/>
    <property type="evidence" value="ECO:0007669"/>
    <property type="project" value="UniProtKB-KW"/>
</dbReference>
<dbReference type="PROSITE" id="PS50089">
    <property type="entry name" value="ZF_RING_2"/>
    <property type="match status" value="1"/>
</dbReference>
<evidence type="ECO:0000256" key="8">
    <source>
        <dbReference type="ARBA" id="ARBA00022679"/>
    </source>
</evidence>
<sequence>MPPKTTPRVKGNVRASNSSRAAELAGTTATGSSSLSMSQLGGFAQFATPAFSASSNYVASTAPRNAPISRSGSSSPSPSGSSASFGGLDSEVVSVIRNGELSMIIKRLISKRDTTTKVRALDDLEKWVKAQPEDDEAGSEACQEALGPWIKLYIKLTTDVDRRVRLLTNNVHLLLVKRVKRKLAPYLKEVIAAWIGTFFDPTRDVARVAMEAFKSAFPDNKREQVISFCLQDMIYYISELLLNKTPETLSDPRFNTKEEMDTRYARVASSALYTLGYTIDTLSPASLEKGAEDIGSFLDEPKLWALFGHENALIRRACYSMLRTVTSKSPSLIQDRLTVVSKYFFPAAFSDKDITIHRELWDALLVFTKAFPESWTMTADKKPTMALFSKFLKSAGYGSATVTYRSILPLVASWGDESVLGKNGTGFPFVRDFFDNFWKGLENPNIDKEPGSTSLFLEAYVECLVYFIVRFGKSDATKQGQDAAFAAFLTLIKTFVSSTGDEKVAAKLSQDEQEVASRIASHLLRLLNIPSVRDRALNDLWQPILETMSETISSEPTDAYVKCGKRIVMLLGQIKALADEKQDTILSELAEKAADQLVQIVAKQCSGTQSFGPSQLLSSFAVQFEVVVFSNPASQKAMHDFFDLQFADMLLTSDDQTSSEQVASKSGESLPHLLDLFAGYLGNAQEQELASQIWQRVMDKVLKETENEQERERQGIILQGLFDRTYNTPPAIELTLQSINNFVTNVVVEQKYTGSVLSRDLVTKALCTRSIIPDTLKLEIVDSLAQRLDLFLSDVIGGQALGKKDEAASILDITLKSLSTVVPLSIEKGAEEPLKQITRAVFDLSSQSDDHLSEGGQHNLDELQRLSQDSEDLRFLLRECLTEHIRDCIQNMHRFTSPEDLASQALKLADVLNLSDHSERFGLLRAFFFDKEHWSALYSTMSSCGPHPSLVMLDPVIEAYYAQKEGAAALAKGHSTTIYDGFGLSAYGRLALFTFELLKKEDTNVSLFISFPGTMTWIMGELLKVRQGCIDIFQTPSTENGIFYSPNLHADANAVVFRTLLRELSTMVTSWITLALEDGWESKAIQVLSSASPAPAPGADDDEDEDAGCSIVYFAQEALHDQSGFGERILADVLNALAQSDASEVSSTNAKGWCQLLKNAALPLSLATGLVVALRSRLEKTSEFANLLNQWITEPTRPSEVSVRDKETTRRLTLLVAALTSSSDHGSSISLPQLRAMNLLQSIRRWISDSDVLQTFDDQNELIIHSLLLKLLGALARQVQELPGAHWEMMFDYIASVFSGLGNSRLDVFAVTVLERACKLTLDLIELGEEEEDILSAWDERSEGILVSAMRLNGCEDFVSKPALLRMDRPVRQFLEVLSQVCGYAPDHLVLFHGSVTEQCRLLTEPLTAVQMLAYKQLQTMLIEQVQTLSIQMEIKAPNSPTMDLGDGETVENDKDAAVEDKMTEPRFPSSLWAIISNPPKGFPAMDVDVDADDQRNLKEEFSLLSMDNHDDEDEDEYGVGAGVAAKSEKIVSHAVLGYLMAWKLAFAIFENTTYTVKSLLVEQLRNASTMNEFLPYLFHLLGIHSASSLVNDSSASVNQAASTSSNDQQSMEPFDMSRWDITDYQVTGFDLSSPEIGFPLLAGHLYYTCLANVPSLVRIWWTECKLRQLSIAVESLTEKYFSPLLIVRELNSLAKAQQAPAQGGQAAAAAALSGVSDDLNQLQIKTSKATSEVSASFQIDEATMEIVIRLPANFPLRQVEVEGLQRVGVKEARWRAWLLAVAGVIAAQNGSLIDALSLFRRNVGLHFEGVEDCTICYSIVSVQDRSLPNKTCKTCKHRFHASCLYKWFRTSNSSSCPLCRTLW</sequence>
<evidence type="ECO:0000256" key="3">
    <source>
        <dbReference type="ARBA" id="ARBA00004906"/>
    </source>
</evidence>
<name>A0A9P8A8V7_MORAP</name>
<dbReference type="InterPro" id="IPR001841">
    <property type="entry name" value="Znf_RING"/>
</dbReference>
<feature type="compositionally biased region" description="Low complexity" evidence="17">
    <location>
        <begin position="21"/>
        <end position="36"/>
    </location>
</feature>
<dbReference type="GO" id="GO:1990112">
    <property type="term" value="C:RQC complex"/>
    <property type="evidence" value="ECO:0007669"/>
    <property type="project" value="UniProtKB-UniRule"/>
</dbReference>
<evidence type="ECO:0000256" key="2">
    <source>
        <dbReference type="ARBA" id="ARBA00004514"/>
    </source>
</evidence>
<dbReference type="Pfam" id="PF22999">
    <property type="entry name" value="LTN1_E3_ligase_6th"/>
    <property type="match status" value="1"/>
</dbReference>
<dbReference type="Proteomes" id="UP000717515">
    <property type="component" value="Unassembled WGS sequence"/>
</dbReference>
<dbReference type="InterPro" id="IPR039795">
    <property type="entry name" value="LTN1/Rkr1"/>
</dbReference>
<dbReference type="InterPro" id="IPR011016">
    <property type="entry name" value="Znf_RING-CH"/>
</dbReference>
<evidence type="ECO:0000256" key="16">
    <source>
        <dbReference type="RuleBase" id="RU367090"/>
    </source>
</evidence>
<evidence type="ECO:0000256" key="7">
    <source>
        <dbReference type="ARBA" id="ARBA00022490"/>
    </source>
</evidence>
<evidence type="ECO:0000259" key="18">
    <source>
        <dbReference type="PROSITE" id="PS50089"/>
    </source>
</evidence>
<evidence type="ECO:0000256" key="9">
    <source>
        <dbReference type="ARBA" id="ARBA00022723"/>
    </source>
</evidence>
<accession>A0A9P8A8V7</accession>
<reference evidence="19" key="1">
    <citation type="submission" date="2021-07" db="EMBL/GenBank/DDBJ databases">
        <title>Draft genome of Mortierella alpina, strain LL118, isolated from an aspen leaf litter sample.</title>
        <authorList>
            <person name="Yang S."/>
            <person name="Vinatzer B.A."/>
        </authorList>
    </citation>
    <scope>NUCLEOTIDE SEQUENCE</scope>
    <source>
        <strain evidence="19">LL118</strain>
    </source>
</reference>
<dbReference type="Pfam" id="PF13639">
    <property type="entry name" value="zf-RING_2"/>
    <property type="match status" value="1"/>
</dbReference>
<dbReference type="PANTHER" id="PTHR12389:SF0">
    <property type="entry name" value="E3 UBIQUITIN-PROTEIN LIGASE LISTERIN"/>
    <property type="match status" value="1"/>
</dbReference>
<dbReference type="InterPro" id="IPR039804">
    <property type="entry name" value="RING-CH-C4HC3_LTN1"/>
</dbReference>
<feature type="compositionally biased region" description="Low complexity" evidence="17">
    <location>
        <begin position="69"/>
        <end position="85"/>
    </location>
</feature>
<dbReference type="GO" id="GO:0005829">
    <property type="term" value="C:cytosol"/>
    <property type="evidence" value="ECO:0007669"/>
    <property type="project" value="UniProtKB-SubCell"/>
</dbReference>
<dbReference type="Gene3D" id="3.30.40.10">
    <property type="entry name" value="Zinc/RING finger domain, C3HC4 (zinc finger)"/>
    <property type="match status" value="1"/>
</dbReference>
<comment type="subunit">
    <text evidence="16">Component of the ribosome quality control complex (RQC).</text>
</comment>
<dbReference type="InterPro" id="IPR054478">
    <property type="entry name" value="LTN1_UBC"/>
</dbReference>
<dbReference type="FunFam" id="3.30.40.10:FF:000038">
    <property type="entry name" value="E3 ubiquitin-protein ligase listerin"/>
    <property type="match status" value="1"/>
</dbReference>
<proteinExistence type="inferred from homology"/>
<dbReference type="InterPro" id="IPR054477">
    <property type="entry name" value="LTN1_E3_ligase_6th"/>
</dbReference>
<evidence type="ECO:0000256" key="15">
    <source>
        <dbReference type="PROSITE-ProRule" id="PRU00175"/>
    </source>
</evidence>
<protein>
    <recommendedName>
        <fullName evidence="6 16">E3 ubiquitin-protein ligase listerin</fullName>
        <ecNumber evidence="5 16">2.3.2.27</ecNumber>
    </recommendedName>
    <alternativeName>
        <fullName evidence="16">RING-type E3 ubiquitin transferase listerin</fullName>
    </alternativeName>
</protein>
<comment type="pathway">
    <text evidence="3 16">Protein modification; protein ubiquitination.</text>
</comment>
<dbReference type="PANTHER" id="PTHR12389">
    <property type="entry name" value="ZINC FINGER PROTEIN 294"/>
    <property type="match status" value="1"/>
</dbReference>
<dbReference type="GO" id="GO:0043023">
    <property type="term" value="F:ribosomal large subunit binding"/>
    <property type="evidence" value="ECO:0007669"/>
    <property type="project" value="TreeGrafter"/>
</dbReference>
<evidence type="ECO:0000313" key="19">
    <source>
        <dbReference type="EMBL" id="KAG9326507.1"/>
    </source>
</evidence>
<evidence type="ECO:0000256" key="1">
    <source>
        <dbReference type="ARBA" id="ARBA00000900"/>
    </source>
</evidence>
<dbReference type="CDD" id="cd16491">
    <property type="entry name" value="RING-CH-C4HC3_LTN1"/>
    <property type="match status" value="1"/>
</dbReference>
<comment type="catalytic activity">
    <reaction evidence="1 16">
        <text>S-ubiquitinyl-[E2 ubiquitin-conjugating enzyme]-L-cysteine + [acceptor protein]-L-lysine = [E2 ubiquitin-conjugating enzyme]-L-cysteine + N(6)-ubiquitinyl-[acceptor protein]-L-lysine.</text>
        <dbReference type="EC" id="2.3.2.27"/>
    </reaction>
</comment>
<keyword evidence="10" id="KW-0677">Repeat</keyword>
<dbReference type="GO" id="GO:0072344">
    <property type="term" value="P:rescue of stalled ribosome"/>
    <property type="evidence" value="ECO:0007669"/>
    <property type="project" value="UniProtKB-UniRule"/>
</dbReference>
<dbReference type="Gene3D" id="1.25.10.10">
    <property type="entry name" value="Leucine-rich Repeat Variant"/>
    <property type="match status" value="1"/>
</dbReference>
<keyword evidence="12 16" id="KW-0833">Ubl conjugation pathway</keyword>
<evidence type="ECO:0000256" key="5">
    <source>
        <dbReference type="ARBA" id="ARBA00012483"/>
    </source>
</evidence>
<feature type="region of interest" description="Disordered" evidence="17">
    <location>
        <begin position="1"/>
        <end position="36"/>
    </location>
</feature>
<evidence type="ECO:0000256" key="13">
    <source>
        <dbReference type="ARBA" id="ARBA00022833"/>
    </source>
</evidence>
<dbReference type="Pfam" id="PF23009">
    <property type="entry name" value="UBC_like"/>
    <property type="match status" value="1"/>
</dbReference>
<evidence type="ECO:0000256" key="12">
    <source>
        <dbReference type="ARBA" id="ARBA00022786"/>
    </source>
</evidence>
<dbReference type="Pfam" id="PF22958">
    <property type="entry name" value="Ltn1_1st"/>
    <property type="match status" value="1"/>
</dbReference>
<dbReference type="InterPro" id="IPR011989">
    <property type="entry name" value="ARM-like"/>
</dbReference>
<keyword evidence="13 16" id="KW-0862">Zinc</keyword>
<feature type="region of interest" description="Disordered" evidence="17">
    <location>
        <begin position="62"/>
        <end position="85"/>
    </location>
</feature>
<dbReference type="SMART" id="SM00184">
    <property type="entry name" value="RING"/>
    <property type="match status" value="1"/>
</dbReference>
<dbReference type="InterPro" id="IPR013083">
    <property type="entry name" value="Znf_RING/FYVE/PHD"/>
</dbReference>
<dbReference type="SUPFAM" id="SSF57850">
    <property type="entry name" value="RING/U-box"/>
    <property type="match status" value="1"/>
</dbReference>
<evidence type="ECO:0000256" key="6">
    <source>
        <dbReference type="ARBA" id="ARBA00017157"/>
    </source>
</evidence>
<evidence type="ECO:0000256" key="14">
    <source>
        <dbReference type="ARBA" id="ARBA00055150"/>
    </source>
</evidence>
<evidence type="ECO:0000256" key="4">
    <source>
        <dbReference type="ARBA" id="ARBA00007997"/>
    </source>
</evidence>
<comment type="caution">
    <text evidence="19">The sequence shown here is derived from an EMBL/GenBank/DDBJ whole genome shotgun (WGS) entry which is preliminary data.</text>
</comment>
<organism evidence="19 20">
    <name type="scientific">Mortierella alpina</name>
    <name type="common">Oleaginous fungus</name>
    <name type="synonym">Mortierella renispora</name>
    <dbReference type="NCBI Taxonomy" id="64518"/>
    <lineage>
        <taxon>Eukaryota</taxon>
        <taxon>Fungi</taxon>
        <taxon>Fungi incertae sedis</taxon>
        <taxon>Mucoromycota</taxon>
        <taxon>Mortierellomycotina</taxon>
        <taxon>Mortierellomycetes</taxon>
        <taxon>Mortierellales</taxon>
        <taxon>Mortierellaceae</taxon>
        <taxon>Mortierella</taxon>
    </lineage>
</organism>
<dbReference type="EC" id="2.3.2.27" evidence="5 16"/>